<dbReference type="OrthoDB" id="8613885at2"/>
<accession>A0A1V3JPI7</accession>
<sequence length="79" mass="9365">MKNVNQNEKTSQTQNNRILHYLQTGNRLTSLDALRLFGCMRLSARIYDLKERGYLIEDEFVHDEQTGKSYKAYFMRDSV</sequence>
<dbReference type="RefSeq" id="WP_077550477.1">
    <property type="nucleotide sequence ID" value="NZ_MLHO01000015.1"/>
</dbReference>
<dbReference type="EMBL" id="MLHO01000015">
    <property type="protein sequence ID" value="OOF58309.1"/>
    <property type="molecule type" value="Genomic_DNA"/>
</dbReference>
<proteinExistence type="predicted"/>
<evidence type="ECO:0000259" key="1">
    <source>
        <dbReference type="Pfam" id="PF14090"/>
    </source>
</evidence>
<feature type="domain" description="Winged helix-turn-helix" evidence="1">
    <location>
        <begin position="13"/>
        <end position="75"/>
    </location>
</feature>
<gene>
    <name evidence="2" type="ORF">BKK55_02770</name>
</gene>
<evidence type="ECO:0000313" key="2">
    <source>
        <dbReference type="EMBL" id="OOF58309.1"/>
    </source>
</evidence>
<organism evidence="2 3">
    <name type="scientific">Rodentibacter genomosp. 2</name>
    <dbReference type="NCBI Taxonomy" id="1908266"/>
    <lineage>
        <taxon>Bacteria</taxon>
        <taxon>Pseudomonadati</taxon>
        <taxon>Pseudomonadota</taxon>
        <taxon>Gammaproteobacteria</taxon>
        <taxon>Pasteurellales</taxon>
        <taxon>Pasteurellaceae</taxon>
        <taxon>Rodentibacter</taxon>
    </lineage>
</organism>
<dbReference type="STRING" id="1908266.BKK55_02770"/>
<protein>
    <recommendedName>
        <fullName evidence="1">Winged helix-turn-helix domain-containing protein</fullName>
    </recommendedName>
</protein>
<name>A0A1V3JPI7_9PAST</name>
<dbReference type="AlphaFoldDB" id="A0A1V3JPI7"/>
<evidence type="ECO:0000313" key="3">
    <source>
        <dbReference type="Proteomes" id="UP000188541"/>
    </source>
</evidence>
<reference evidence="2 3" key="1">
    <citation type="submission" date="2016-10" db="EMBL/GenBank/DDBJ databases">
        <title>Rodentibacter gen. nov. and new species.</title>
        <authorList>
            <person name="Christensen H."/>
        </authorList>
    </citation>
    <scope>NUCLEOTIDE SEQUENCE [LARGE SCALE GENOMIC DNA]</scope>
    <source>
        <strain evidence="2 3">1996246016</strain>
    </source>
</reference>
<dbReference type="Proteomes" id="UP000188541">
    <property type="component" value="Unassembled WGS sequence"/>
</dbReference>
<dbReference type="InterPro" id="IPR055245">
    <property type="entry name" value="HTH_proteobacteria"/>
</dbReference>
<dbReference type="Pfam" id="PF14090">
    <property type="entry name" value="HTH_39"/>
    <property type="match status" value="1"/>
</dbReference>
<keyword evidence="3" id="KW-1185">Reference proteome</keyword>
<comment type="caution">
    <text evidence="2">The sequence shown here is derived from an EMBL/GenBank/DDBJ whole genome shotgun (WGS) entry which is preliminary data.</text>
</comment>